<evidence type="ECO:0000256" key="1">
    <source>
        <dbReference type="ARBA" id="ARBA00004141"/>
    </source>
</evidence>
<comment type="caution">
    <text evidence="7">The sequence shown here is derived from an EMBL/GenBank/DDBJ whole genome shotgun (WGS) entry which is preliminary data.</text>
</comment>
<dbReference type="EMBL" id="FNOS01000003">
    <property type="protein sequence ID" value="SDX82839.1"/>
    <property type="molecule type" value="Genomic_DNA"/>
</dbReference>
<reference evidence="7 8" key="1">
    <citation type="submission" date="2016-10" db="EMBL/GenBank/DDBJ databases">
        <authorList>
            <person name="Varghese N."/>
            <person name="Submissions S."/>
        </authorList>
    </citation>
    <scope>NUCLEOTIDE SEQUENCE [LARGE SCALE GENOMIC DNA]</scope>
    <source>
        <strain evidence="7 8">DSM 20748</strain>
    </source>
</reference>
<keyword evidence="3 5" id="KW-1133">Transmembrane helix</keyword>
<evidence type="ECO:0000256" key="2">
    <source>
        <dbReference type="ARBA" id="ARBA00022692"/>
    </source>
</evidence>
<dbReference type="InterPro" id="IPR050932">
    <property type="entry name" value="TM2D1-3-like"/>
</dbReference>
<keyword evidence="8" id="KW-1185">Reference proteome</keyword>
<name>A0A1H3EXZ1_9BACI</name>
<evidence type="ECO:0000256" key="5">
    <source>
        <dbReference type="SAM" id="Phobius"/>
    </source>
</evidence>
<proteinExistence type="predicted"/>
<feature type="transmembrane region" description="Helical" evidence="5">
    <location>
        <begin position="62"/>
        <end position="89"/>
    </location>
</feature>
<evidence type="ECO:0000256" key="4">
    <source>
        <dbReference type="ARBA" id="ARBA00023136"/>
    </source>
</evidence>
<dbReference type="Proteomes" id="UP000198647">
    <property type="component" value="Unassembled WGS sequence"/>
</dbReference>
<dbReference type="Pfam" id="PF05154">
    <property type="entry name" value="TM2"/>
    <property type="match status" value="1"/>
</dbReference>
<evidence type="ECO:0000313" key="7">
    <source>
        <dbReference type="EMBL" id="SDX82839.1"/>
    </source>
</evidence>
<sequence>MLRSFSFIYKRESLFYNTYSERSLSMQKRSVILAYILWLFLGQLGIHRFYTGRTGSGIIQLILGAAGWATTGILIGWFPLFVLWIWLVIDIFLIPGMCRNPE</sequence>
<keyword evidence="4 5" id="KW-0472">Membrane</keyword>
<comment type="subcellular location">
    <subcellularLocation>
        <location evidence="1">Membrane</location>
        <topology evidence="1">Multi-pass membrane protein</topology>
    </subcellularLocation>
</comment>
<evidence type="ECO:0000259" key="6">
    <source>
        <dbReference type="Pfam" id="PF05154"/>
    </source>
</evidence>
<dbReference type="InterPro" id="IPR007829">
    <property type="entry name" value="TM2"/>
</dbReference>
<accession>A0A1H3EXZ1</accession>
<organism evidence="7 8">
    <name type="scientific">Salimicrobium album</name>
    <dbReference type="NCBI Taxonomy" id="50717"/>
    <lineage>
        <taxon>Bacteria</taxon>
        <taxon>Bacillati</taxon>
        <taxon>Bacillota</taxon>
        <taxon>Bacilli</taxon>
        <taxon>Bacillales</taxon>
        <taxon>Bacillaceae</taxon>
        <taxon>Salimicrobium</taxon>
    </lineage>
</organism>
<keyword evidence="2 5" id="KW-0812">Transmembrane</keyword>
<feature type="domain" description="TM2" evidence="6">
    <location>
        <begin position="27"/>
        <end position="78"/>
    </location>
</feature>
<feature type="transmembrane region" description="Helical" evidence="5">
    <location>
        <begin position="32"/>
        <end position="50"/>
    </location>
</feature>
<evidence type="ECO:0000256" key="3">
    <source>
        <dbReference type="ARBA" id="ARBA00022989"/>
    </source>
</evidence>
<dbReference type="PANTHER" id="PTHR21016">
    <property type="entry name" value="BETA-AMYLOID BINDING PROTEIN-RELATED"/>
    <property type="match status" value="1"/>
</dbReference>
<dbReference type="PANTHER" id="PTHR21016:SF25">
    <property type="entry name" value="TM2 DOMAIN-CONTAINING PROTEIN DDB_G0277895-RELATED"/>
    <property type="match status" value="1"/>
</dbReference>
<protein>
    <submittedName>
        <fullName evidence="7">TM2 domain-containing membrane protein YozV</fullName>
    </submittedName>
</protein>
<gene>
    <name evidence="7" type="ORF">SAMN04488081_1407</name>
</gene>
<evidence type="ECO:0000313" key="8">
    <source>
        <dbReference type="Proteomes" id="UP000198647"/>
    </source>
</evidence>